<dbReference type="PANTHER" id="PTHR30273:SF2">
    <property type="entry name" value="PROTEIN FECR"/>
    <property type="match status" value="1"/>
</dbReference>
<dbReference type="GO" id="GO:0016989">
    <property type="term" value="F:sigma factor antagonist activity"/>
    <property type="evidence" value="ECO:0007669"/>
    <property type="project" value="TreeGrafter"/>
</dbReference>
<keyword evidence="5" id="KW-1185">Reference proteome</keyword>
<evidence type="ECO:0000313" key="5">
    <source>
        <dbReference type="Proteomes" id="UP000501780"/>
    </source>
</evidence>
<keyword evidence="1" id="KW-0812">Transmembrane</keyword>
<feature type="domain" description="Protein FecR C-terminal" evidence="3">
    <location>
        <begin position="206"/>
        <end position="274"/>
    </location>
</feature>
<reference evidence="4 5" key="1">
    <citation type="submission" date="2020-03" db="EMBL/GenBank/DDBJ databases">
        <title>Genomic analysis of Bacteroides faecium CBA7301.</title>
        <authorList>
            <person name="Kim J."/>
            <person name="Roh S.W."/>
        </authorList>
    </citation>
    <scope>NUCLEOTIDE SEQUENCE [LARGE SCALE GENOMIC DNA]</scope>
    <source>
        <strain evidence="4 5">CBA7301</strain>
    </source>
</reference>
<name>A0A6H0KVE3_9BACE</name>
<dbReference type="InterPro" id="IPR032508">
    <property type="entry name" value="FecR_C"/>
</dbReference>
<dbReference type="InterPro" id="IPR006860">
    <property type="entry name" value="FecR"/>
</dbReference>
<evidence type="ECO:0000313" key="4">
    <source>
        <dbReference type="EMBL" id="QIU97410.1"/>
    </source>
</evidence>
<evidence type="ECO:0000259" key="3">
    <source>
        <dbReference type="Pfam" id="PF16344"/>
    </source>
</evidence>
<gene>
    <name evidence="4" type="ORF">BacF7301_04800</name>
</gene>
<sequence>MQEQWKENAERVDPEIGERIWIKIQKEYKMSARKRYLFQIQQPLIAACITIALIIGGYFFYTGVSTLEKQEFVEILAESDMLYVLPDSSKVWMHPESSIRYAKNFTKDRKVWLKGSSLFEVQKYPGSKFQVCIEKAFIEVRGTKFLVEKIENGKNEITLFHGCIAFNAERTGEEVIMKPLQQIVYDPFDSKIQTRNIENIEWQHGKFKFNAMPLKQLLHIVNQIYNTHIVFEGKGENSPFSGTIRQDESLADVVDKICFIMNLHKKTDGDKIVISN</sequence>
<evidence type="ECO:0000256" key="1">
    <source>
        <dbReference type="SAM" id="Phobius"/>
    </source>
</evidence>
<protein>
    <submittedName>
        <fullName evidence="4">DUF4974 domain-containing protein</fullName>
    </submittedName>
</protein>
<dbReference type="KEGG" id="bfc:BacF7301_04800"/>
<dbReference type="PIRSF" id="PIRSF018266">
    <property type="entry name" value="FecR"/>
    <property type="match status" value="1"/>
</dbReference>
<accession>A0A6H0KVE3</accession>
<dbReference type="EMBL" id="CP050831">
    <property type="protein sequence ID" value="QIU97410.1"/>
    <property type="molecule type" value="Genomic_DNA"/>
</dbReference>
<feature type="transmembrane region" description="Helical" evidence="1">
    <location>
        <begin position="36"/>
        <end position="61"/>
    </location>
</feature>
<organism evidence="4 5">
    <name type="scientific">Bacteroides faecium</name>
    <dbReference type="NCBI Taxonomy" id="2715212"/>
    <lineage>
        <taxon>Bacteria</taxon>
        <taxon>Pseudomonadati</taxon>
        <taxon>Bacteroidota</taxon>
        <taxon>Bacteroidia</taxon>
        <taxon>Bacteroidales</taxon>
        <taxon>Bacteroidaceae</taxon>
        <taxon>Bacteroides</taxon>
    </lineage>
</organism>
<dbReference type="Pfam" id="PF04773">
    <property type="entry name" value="FecR"/>
    <property type="match status" value="1"/>
</dbReference>
<dbReference type="Pfam" id="PF16344">
    <property type="entry name" value="FecR_C"/>
    <property type="match status" value="1"/>
</dbReference>
<dbReference type="Gene3D" id="2.60.120.1440">
    <property type="match status" value="1"/>
</dbReference>
<keyword evidence="1" id="KW-0472">Membrane</keyword>
<feature type="domain" description="FecR protein" evidence="2">
    <location>
        <begin position="79"/>
        <end position="162"/>
    </location>
</feature>
<proteinExistence type="predicted"/>
<evidence type="ECO:0000259" key="2">
    <source>
        <dbReference type="Pfam" id="PF04773"/>
    </source>
</evidence>
<dbReference type="Proteomes" id="UP000501780">
    <property type="component" value="Chromosome"/>
</dbReference>
<dbReference type="InterPro" id="IPR012373">
    <property type="entry name" value="Ferrdict_sens_TM"/>
</dbReference>
<dbReference type="AlphaFoldDB" id="A0A6H0KVE3"/>
<dbReference type="Gene3D" id="3.55.50.30">
    <property type="match status" value="1"/>
</dbReference>
<dbReference type="PANTHER" id="PTHR30273">
    <property type="entry name" value="PERIPLASMIC SIGNAL SENSOR AND SIGMA FACTOR ACTIVATOR FECR-RELATED"/>
    <property type="match status" value="1"/>
</dbReference>
<keyword evidence="1" id="KW-1133">Transmembrane helix</keyword>